<dbReference type="SUPFAM" id="SSF52833">
    <property type="entry name" value="Thioredoxin-like"/>
    <property type="match status" value="1"/>
</dbReference>
<reference evidence="3 4" key="1">
    <citation type="submission" date="2015-11" db="EMBL/GenBank/DDBJ databases">
        <title>Whole-Genome Sequence of Candidatus Oderbacter manganicum from the National Park Lower Oder Valley, Germany.</title>
        <authorList>
            <person name="Braun B."/>
            <person name="Liere K."/>
            <person name="Szewzyk U."/>
        </authorList>
    </citation>
    <scope>NUCLEOTIDE SEQUENCE [LARGE SCALE GENOMIC DNA]</scope>
    <source>
        <strain evidence="3 4">OTSz_A_272</strain>
    </source>
</reference>
<dbReference type="Pfam" id="PF01323">
    <property type="entry name" value="DSBA"/>
    <property type="match status" value="1"/>
</dbReference>
<keyword evidence="1" id="KW-0732">Signal</keyword>
<dbReference type="RefSeq" id="WP_066769421.1">
    <property type="nucleotide sequence ID" value="NZ_CP013244.1"/>
</dbReference>
<feature type="domain" description="DSBA-like thioredoxin" evidence="2">
    <location>
        <begin position="65"/>
        <end position="200"/>
    </location>
</feature>
<evidence type="ECO:0000313" key="3">
    <source>
        <dbReference type="EMBL" id="ANP45689.1"/>
    </source>
</evidence>
<evidence type="ECO:0000256" key="1">
    <source>
        <dbReference type="SAM" id="SignalP"/>
    </source>
</evidence>
<name>A0A1B1AGJ7_9PROT</name>
<sequence>MVRLILIAIFSSFAATANAAISDEAARACGVTSQTIAASHAAAPVLARFERDAAFADRGAGPIRIIEFADYSCPACRALHPHWIAFARANLDVRISVVEYPIYGRTIVSRATGNQTLNASRIAIAAAAQGKQLAFHDALMRIPGRVDDGAIRLAAERAGLDLPQALRRANSAPVIAQADRNLALAERLGFVGTPHVVVDGILLSLQRGWTLEQVNCLVAAARR</sequence>
<dbReference type="InParanoid" id="A0A1B1AGJ7"/>
<dbReference type="GO" id="GO:0016491">
    <property type="term" value="F:oxidoreductase activity"/>
    <property type="evidence" value="ECO:0007669"/>
    <property type="project" value="InterPro"/>
</dbReference>
<dbReference type="Gene3D" id="3.40.30.10">
    <property type="entry name" value="Glutaredoxin"/>
    <property type="match status" value="1"/>
</dbReference>
<evidence type="ECO:0000313" key="4">
    <source>
        <dbReference type="Proteomes" id="UP000092498"/>
    </source>
</evidence>
<proteinExistence type="predicted"/>
<dbReference type="EMBL" id="CP013244">
    <property type="protein sequence ID" value="ANP45689.1"/>
    <property type="molecule type" value="Genomic_DNA"/>
</dbReference>
<accession>A0A1B1AGJ7</accession>
<dbReference type="InterPro" id="IPR036249">
    <property type="entry name" value="Thioredoxin-like_sf"/>
</dbReference>
<organism evidence="3 4">
    <name type="scientific">Candidatus Viadribacter manganicus</name>
    <dbReference type="NCBI Taxonomy" id="1759059"/>
    <lineage>
        <taxon>Bacteria</taxon>
        <taxon>Pseudomonadati</taxon>
        <taxon>Pseudomonadota</taxon>
        <taxon>Alphaproteobacteria</taxon>
        <taxon>Hyphomonadales</taxon>
        <taxon>Hyphomonadaceae</taxon>
        <taxon>Candidatus Viadribacter</taxon>
    </lineage>
</organism>
<keyword evidence="4" id="KW-1185">Reference proteome</keyword>
<feature type="signal peptide" evidence="1">
    <location>
        <begin position="1"/>
        <end position="19"/>
    </location>
</feature>
<evidence type="ECO:0000259" key="2">
    <source>
        <dbReference type="Pfam" id="PF01323"/>
    </source>
</evidence>
<gene>
    <name evidence="3" type="ORF">ATE48_07015</name>
</gene>
<protein>
    <recommendedName>
        <fullName evidence="2">DSBA-like thioredoxin domain-containing protein</fullName>
    </recommendedName>
</protein>
<feature type="chain" id="PRO_5008518781" description="DSBA-like thioredoxin domain-containing protein" evidence="1">
    <location>
        <begin position="20"/>
        <end position="223"/>
    </location>
</feature>
<dbReference type="InterPro" id="IPR001853">
    <property type="entry name" value="DSBA-like_thioredoxin_dom"/>
</dbReference>
<dbReference type="Proteomes" id="UP000092498">
    <property type="component" value="Chromosome"/>
</dbReference>
<dbReference type="KEGG" id="cbot:ATE48_07015"/>
<dbReference type="STRING" id="1759059.ATE48_07015"/>
<dbReference type="AlphaFoldDB" id="A0A1B1AGJ7"/>